<dbReference type="RefSeq" id="WP_353472102.1">
    <property type="nucleotide sequence ID" value="NZ_CP123384.1"/>
</dbReference>
<organism evidence="4">
    <name type="scientific">Alloyangia sp. H15</name>
    <dbReference type="NCBI Taxonomy" id="3029062"/>
    <lineage>
        <taxon>Bacteria</taxon>
        <taxon>Pseudomonadati</taxon>
        <taxon>Pseudomonadota</taxon>
        <taxon>Alphaproteobacteria</taxon>
        <taxon>Rhodobacterales</taxon>
        <taxon>Roseobacteraceae</taxon>
        <taxon>Alloyangia</taxon>
    </lineage>
</organism>
<sequence length="100" mass="10907">MKPLLPALMLLATPAMADVDGYGHMMDWGYGHGVAMIFGPILWLIVLGLVIVGVIWFFRLNGQVGAPKGREAALAELDMRLARGEIEPEEYSARKKLLAG</sequence>
<dbReference type="AlphaFoldDB" id="A0AAU8AFP5"/>
<feature type="signal peptide" evidence="2">
    <location>
        <begin position="1"/>
        <end position="17"/>
    </location>
</feature>
<feature type="domain" description="SHOCT" evidence="3">
    <location>
        <begin position="72"/>
        <end position="98"/>
    </location>
</feature>
<feature type="transmembrane region" description="Helical" evidence="1">
    <location>
        <begin position="33"/>
        <end position="58"/>
    </location>
</feature>
<keyword evidence="1" id="KW-1133">Transmembrane helix</keyword>
<evidence type="ECO:0000256" key="2">
    <source>
        <dbReference type="SAM" id="SignalP"/>
    </source>
</evidence>
<protein>
    <submittedName>
        <fullName evidence="4">SHOCT domain-containing protein</fullName>
    </submittedName>
</protein>
<dbReference type="EMBL" id="CP123384">
    <property type="protein sequence ID" value="XCC93279.1"/>
    <property type="molecule type" value="Genomic_DNA"/>
</dbReference>
<reference evidence="4" key="1">
    <citation type="submission" date="2023-02" db="EMBL/GenBank/DDBJ databases">
        <title>Description and genomic characterization of Salipiger bruguierae sp. nov., isolated from the sediment of mangrove plant Bruguiera sexangula.</title>
        <authorList>
            <person name="Long M."/>
        </authorList>
    </citation>
    <scope>NUCLEOTIDE SEQUENCE</scope>
    <source>
        <strain evidence="4">H15</strain>
    </source>
</reference>
<proteinExistence type="predicted"/>
<keyword evidence="1" id="KW-0812">Transmembrane</keyword>
<evidence type="ECO:0000259" key="3">
    <source>
        <dbReference type="Pfam" id="PF09851"/>
    </source>
</evidence>
<dbReference type="Pfam" id="PF09851">
    <property type="entry name" value="SHOCT"/>
    <property type="match status" value="1"/>
</dbReference>
<dbReference type="InterPro" id="IPR018649">
    <property type="entry name" value="SHOCT"/>
</dbReference>
<evidence type="ECO:0000256" key="1">
    <source>
        <dbReference type="SAM" id="Phobius"/>
    </source>
</evidence>
<accession>A0AAU8AFP5</accession>
<keyword evidence="2" id="KW-0732">Signal</keyword>
<name>A0AAU8AFP5_9RHOB</name>
<gene>
    <name evidence="4" type="ORF">PVT71_12445</name>
</gene>
<feature type="chain" id="PRO_5043380916" evidence="2">
    <location>
        <begin position="18"/>
        <end position="100"/>
    </location>
</feature>
<evidence type="ECO:0000313" key="4">
    <source>
        <dbReference type="EMBL" id="XCC93279.1"/>
    </source>
</evidence>
<keyword evidence="1" id="KW-0472">Membrane</keyword>